<sequence length="57" mass="6157">MHVYRCAECGHRFESEDHASRCPECRCKVLIHEAGERRRGKGCSCGGSCGGCGGCSH</sequence>
<evidence type="ECO:0000313" key="2">
    <source>
        <dbReference type="Proteomes" id="UP000005096"/>
    </source>
</evidence>
<dbReference type="EMBL" id="CM001022">
    <property type="protein sequence ID" value="EFQ24128.1"/>
    <property type="molecule type" value="Genomic_DNA"/>
</dbReference>
<proteinExistence type="predicted"/>
<protein>
    <submittedName>
        <fullName evidence="1">Regulatory protein, FmdB family</fullName>
    </submittedName>
</protein>
<dbReference type="eggNOG" id="ENOG5033IP4">
    <property type="taxonomic scope" value="Bacteria"/>
</dbReference>
<dbReference type="STRING" id="584708.Apau_1710"/>
<evidence type="ECO:0000313" key="1">
    <source>
        <dbReference type="EMBL" id="EFQ24128.1"/>
    </source>
</evidence>
<dbReference type="RefSeq" id="WP_006301349.1">
    <property type="nucleotide sequence ID" value="NZ_CM001022.1"/>
</dbReference>
<reference evidence="1 2" key="1">
    <citation type="journal article" date="2010" name="Stand. Genomic Sci.">
        <title>Non-contiguous finished genome sequence of Aminomonas paucivorans type strain (GLU-3).</title>
        <authorList>
            <person name="Pitluck S."/>
            <person name="Yasawong M."/>
            <person name="Held B."/>
            <person name="Lapidus A."/>
            <person name="Nolan M."/>
            <person name="Copeland A."/>
            <person name="Lucas S."/>
            <person name="Del Rio T.G."/>
            <person name="Tice H."/>
            <person name="Cheng J.F."/>
            <person name="Chertkov O."/>
            <person name="Goodwin L."/>
            <person name="Tapia R."/>
            <person name="Han C."/>
            <person name="Liolios K."/>
            <person name="Ivanova N."/>
            <person name="Mavromatis K."/>
            <person name="Ovchinnikova G."/>
            <person name="Pati A."/>
            <person name="Chen A."/>
            <person name="Palaniappan K."/>
            <person name="Land M."/>
            <person name="Hauser L."/>
            <person name="Chang Y.J."/>
            <person name="Jeffries C.D."/>
            <person name="Pukall R."/>
            <person name="Spring S."/>
            <person name="Rohde M."/>
            <person name="Sikorski J."/>
            <person name="Goker M."/>
            <person name="Woyke T."/>
            <person name="Bristow J."/>
            <person name="Eisen J.A."/>
            <person name="Markowitz V."/>
            <person name="Hugenholtz P."/>
            <person name="Kyrpides N.C."/>
            <person name="Klenk H.P."/>
        </authorList>
    </citation>
    <scope>NUCLEOTIDE SEQUENCE [LARGE SCALE GENOMIC DNA]</scope>
    <source>
        <strain evidence="1 2">DSM 12260</strain>
    </source>
</reference>
<dbReference type="SUPFAM" id="SSF57802">
    <property type="entry name" value="Rubredoxin-like"/>
    <property type="match status" value="1"/>
</dbReference>
<dbReference type="Proteomes" id="UP000005096">
    <property type="component" value="Chromosome"/>
</dbReference>
<dbReference type="Gene3D" id="2.20.28.30">
    <property type="entry name" value="RNA polymerase ii, chain L"/>
    <property type="match status" value="1"/>
</dbReference>
<organism evidence="1 2">
    <name type="scientific">Aminomonas paucivorans DSM 12260</name>
    <dbReference type="NCBI Taxonomy" id="584708"/>
    <lineage>
        <taxon>Bacteria</taxon>
        <taxon>Thermotogati</taxon>
        <taxon>Synergistota</taxon>
        <taxon>Synergistia</taxon>
        <taxon>Synergistales</taxon>
        <taxon>Synergistaceae</taxon>
        <taxon>Aminomonas</taxon>
    </lineage>
</organism>
<accession>E3CV41</accession>
<name>E3CV41_9BACT</name>
<dbReference type="AlphaFoldDB" id="E3CV41"/>
<keyword evidence="2" id="KW-1185">Reference proteome</keyword>
<dbReference type="HOGENOM" id="CLU_2842027_0_0_0"/>
<gene>
    <name evidence="1" type="ORF">Apau_1710</name>
</gene>
<dbReference type="PaxDb" id="584708-Apau_1710"/>